<sequence>MITIKSKLDGTPESKTFALLEKGGPDSELNYSKFLPYILMNYNNPKKYPFLTRYLQYDKICNFLSIDQNEIKSGIRDDSYPKIPSASAMDIDLDPVPLNSKKIMRLILQDVNDLTKSARLVYQQNTNQVGKYCDLIIQDRSLFRYLRRNDVLLNLDYYLPIMLYKWDLTTMGIDYEIVKILVRVHNNLPPRNQIRLKEALEKMVSLARSHAHFVRMVITDLKILPELALEITLYVCSDVVRIFTRNTKWLTSATYSKDNIDTLHIRLMKALETEIEKPQSPPTNHRTRLCILIRIVCGFVSIFNNIRLSSDEIRVCLRAIKSAESERLKKLCLSFILLFADRIVVIDRTLLTSNFAQLVKPENTQLFILFAYFFHTNKLDFIEKLCREILTLDVVINVKGLKEIQGDVFLKGGLNIQPWILKQIQQIKTPIHPQFIQLLKAYVNSIFVDHGTYPNFYPTPITKIPEKEIYEMFVDCVLTDITPSHIIMCYYILTYNSTSLISNNYPEIFDIDNLLTYEDWELKNKISNDYLLELLIKVISELDNVSSESTLALKQITKVTPEILYEHSDTLIIYLLPKILDRMNLEMLNSMCEIWLLLYSINPHEAVLYFVNGLRNKEDKKSCFTEFQLMLNPSLIFRIDGRVLKFYMIGSRQRVQRVYQENAFKEESKNSDLLKHLHFAGYSKELVPLTTSKIESMHACLHWIHEIVNHEDKEKQLFGLCLAGNLCEVWPMQQTCEMAKKIIFPSIKRKVFDPTTKVLSPEASEILTILLKLHRVFEELRNDIVVLLREIISQCLESIGEKPRNDDMIRFREIFPSQVEP</sequence>
<dbReference type="PANTHER" id="PTHR28608:SF1">
    <property type="entry name" value="INTEGRATOR COMPLEX SUBUNIT 2"/>
    <property type="match status" value="1"/>
</dbReference>
<dbReference type="EMBL" id="CAJVPK010000040">
    <property type="protein sequence ID" value="CAG8436701.1"/>
    <property type="molecule type" value="Genomic_DNA"/>
</dbReference>
<dbReference type="Pfam" id="PF14750">
    <property type="entry name" value="INTS2"/>
    <property type="match status" value="2"/>
</dbReference>
<reference evidence="1" key="1">
    <citation type="submission" date="2021-06" db="EMBL/GenBank/DDBJ databases">
        <authorList>
            <person name="Kallberg Y."/>
            <person name="Tangrot J."/>
            <person name="Rosling A."/>
        </authorList>
    </citation>
    <scope>NUCLEOTIDE SEQUENCE</scope>
    <source>
        <strain evidence="1">AZ414A</strain>
    </source>
</reference>
<dbReference type="OrthoDB" id="3363059at2759"/>
<dbReference type="Proteomes" id="UP000789706">
    <property type="component" value="Unassembled WGS sequence"/>
</dbReference>
<accession>A0A9N8V3F1</accession>
<dbReference type="GO" id="GO:0032039">
    <property type="term" value="C:integrator complex"/>
    <property type="evidence" value="ECO:0007669"/>
    <property type="project" value="InterPro"/>
</dbReference>
<evidence type="ECO:0000313" key="1">
    <source>
        <dbReference type="EMBL" id="CAG8436701.1"/>
    </source>
</evidence>
<name>A0A9N8V3F1_9GLOM</name>
<keyword evidence="2" id="KW-1185">Reference proteome</keyword>
<proteinExistence type="predicted"/>
<dbReference type="GO" id="GO:0034472">
    <property type="term" value="P:snRNA 3'-end processing"/>
    <property type="evidence" value="ECO:0007669"/>
    <property type="project" value="TreeGrafter"/>
</dbReference>
<dbReference type="AlphaFoldDB" id="A0A9N8V3F1"/>
<gene>
    <name evidence="1" type="ORF">DEBURN_LOCUS1055</name>
</gene>
<comment type="caution">
    <text evidence="1">The sequence shown here is derived from an EMBL/GenBank/DDBJ whole genome shotgun (WGS) entry which is preliminary data.</text>
</comment>
<dbReference type="InterPro" id="IPR029321">
    <property type="entry name" value="INTS2"/>
</dbReference>
<protein>
    <submittedName>
        <fullName evidence="1">9017_t:CDS:1</fullName>
    </submittedName>
</protein>
<organism evidence="1 2">
    <name type="scientific">Diversispora eburnea</name>
    <dbReference type="NCBI Taxonomy" id="1213867"/>
    <lineage>
        <taxon>Eukaryota</taxon>
        <taxon>Fungi</taxon>
        <taxon>Fungi incertae sedis</taxon>
        <taxon>Mucoromycota</taxon>
        <taxon>Glomeromycotina</taxon>
        <taxon>Glomeromycetes</taxon>
        <taxon>Diversisporales</taxon>
        <taxon>Diversisporaceae</taxon>
        <taxon>Diversispora</taxon>
    </lineage>
</organism>
<dbReference type="PANTHER" id="PTHR28608">
    <property type="entry name" value="INTEGRATOR COMPLEX SUBUNIT 2"/>
    <property type="match status" value="1"/>
</dbReference>
<evidence type="ECO:0000313" key="2">
    <source>
        <dbReference type="Proteomes" id="UP000789706"/>
    </source>
</evidence>